<name>A0A811PDT8_9POAL</name>
<dbReference type="Proteomes" id="UP000604825">
    <property type="component" value="Unassembled WGS sequence"/>
</dbReference>
<sequence>MAPQPSKHGRCTRQLVFLLLTLLLSSSTAALAAVVPTSYSSHCSSPSPAAPDRHLDVSNDAELLSSFHLQPSTGFFSGRGANSLFSPNTNSEIRQQQQVSASIWRMDPQRIVTLASTTTLFCVFTTVLWRLRASRRNHEEPPAMSMAMHVVIISLGCVALEFILSHWVFFLITFVHMFS</sequence>
<evidence type="ECO:0000256" key="1">
    <source>
        <dbReference type="SAM" id="Phobius"/>
    </source>
</evidence>
<protein>
    <submittedName>
        <fullName evidence="3">Uncharacterized protein</fullName>
    </submittedName>
</protein>
<keyword evidence="1" id="KW-1133">Transmembrane helix</keyword>
<feature type="transmembrane region" description="Helical" evidence="1">
    <location>
        <begin position="111"/>
        <end position="129"/>
    </location>
</feature>
<dbReference type="AlphaFoldDB" id="A0A811PDT8"/>
<evidence type="ECO:0000313" key="4">
    <source>
        <dbReference type="Proteomes" id="UP000604825"/>
    </source>
</evidence>
<keyword evidence="1" id="KW-0812">Transmembrane</keyword>
<feature type="chain" id="PRO_5032981570" evidence="2">
    <location>
        <begin position="33"/>
        <end position="179"/>
    </location>
</feature>
<gene>
    <name evidence="3" type="ORF">NCGR_LOCUS24973</name>
</gene>
<keyword evidence="4" id="KW-1185">Reference proteome</keyword>
<reference evidence="3" key="1">
    <citation type="submission" date="2020-10" db="EMBL/GenBank/DDBJ databases">
        <authorList>
            <person name="Han B."/>
            <person name="Lu T."/>
            <person name="Zhao Q."/>
            <person name="Huang X."/>
            <person name="Zhao Y."/>
        </authorList>
    </citation>
    <scope>NUCLEOTIDE SEQUENCE</scope>
</reference>
<keyword evidence="1" id="KW-0472">Membrane</keyword>
<dbReference type="EMBL" id="CAJGYO010000006">
    <property type="protein sequence ID" value="CAD6237458.1"/>
    <property type="molecule type" value="Genomic_DNA"/>
</dbReference>
<evidence type="ECO:0000256" key="2">
    <source>
        <dbReference type="SAM" id="SignalP"/>
    </source>
</evidence>
<evidence type="ECO:0000313" key="3">
    <source>
        <dbReference type="EMBL" id="CAD6237458.1"/>
    </source>
</evidence>
<feature type="transmembrane region" description="Helical" evidence="1">
    <location>
        <begin position="150"/>
        <end position="178"/>
    </location>
</feature>
<feature type="signal peptide" evidence="2">
    <location>
        <begin position="1"/>
        <end position="32"/>
    </location>
</feature>
<keyword evidence="2" id="KW-0732">Signal</keyword>
<proteinExistence type="predicted"/>
<organism evidence="3 4">
    <name type="scientific">Miscanthus lutarioriparius</name>
    <dbReference type="NCBI Taxonomy" id="422564"/>
    <lineage>
        <taxon>Eukaryota</taxon>
        <taxon>Viridiplantae</taxon>
        <taxon>Streptophyta</taxon>
        <taxon>Embryophyta</taxon>
        <taxon>Tracheophyta</taxon>
        <taxon>Spermatophyta</taxon>
        <taxon>Magnoliopsida</taxon>
        <taxon>Liliopsida</taxon>
        <taxon>Poales</taxon>
        <taxon>Poaceae</taxon>
        <taxon>PACMAD clade</taxon>
        <taxon>Panicoideae</taxon>
        <taxon>Andropogonodae</taxon>
        <taxon>Andropogoneae</taxon>
        <taxon>Saccharinae</taxon>
        <taxon>Miscanthus</taxon>
    </lineage>
</organism>
<accession>A0A811PDT8</accession>
<comment type="caution">
    <text evidence="3">The sequence shown here is derived from an EMBL/GenBank/DDBJ whole genome shotgun (WGS) entry which is preliminary data.</text>
</comment>